<keyword evidence="3 13" id="KW-0812">Transmembrane</keyword>
<dbReference type="GO" id="GO:0016020">
    <property type="term" value="C:membrane"/>
    <property type="evidence" value="ECO:0007669"/>
    <property type="project" value="UniProtKB-SubCell"/>
</dbReference>
<keyword evidence="9" id="KW-0675">Receptor</keyword>
<dbReference type="InterPro" id="IPR041416">
    <property type="entry name" value="IL-1RAcP-like_ig"/>
</dbReference>
<keyword evidence="7 13" id="KW-0472">Membrane</keyword>
<dbReference type="InterPro" id="IPR007110">
    <property type="entry name" value="Ig-like_dom"/>
</dbReference>
<dbReference type="SUPFAM" id="SSF48726">
    <property type="entry name" value="Immunoglobulin"/>
    <property type="match status" value="3"/>
</dbReference>
<dbReference type="GO" id="GO:0004910">
    <property type="term" value="F:interleukin-1, type II, blocking receptor activity"/>
    <property type="evidence" value="ECO:0007669"/>
    <property type="project" value="InterPro"/>
</dbReference>
<dbReference type="InterPro" id="IPR036179">
    <property type="entry name" value="Ig-like_dom_sf"/>
</dbReference>
<evidence type="ECO:0000256" key="12">
    <source>
        <dbReference type="ARBA" id="ARBA00023319"/>
    </source>
</evidence>
<keyword evidence="12" id="KW-0393">Immunoglobulin domain</keyword>
<dbReference type="Pfam" id="PF18452">
    <property type="entry name" value="Ig_6"/>
    <property type="match status" value="1"/>
</dbReference>
<dbReference type="InterPro" id="IPR004074">
    <property type="entry name" value="IL-1_rcpt_I/II-typ"/>
</dbReference>
<keyword evidence="6 13" id="KW-1133">Transmembrane helix</keyword>
<feature type="transmembrane region" description="Helical" evidence="13">
    <location>
        <begin position="20"/>
        <end position="39"/>
    </location>
</feature>
<evidence type="ECO:0000256" key="13">
    <source>
        <dbReference type="SAM" id="Phobius"/>
    </source>
</evidence>
<evidence type="ECO:0000256" key="10">
    <source>
        <dbReference type="ARBA" id="ARBA00023180"/>
    </source>
</evidence>
<name>A0AA97KTG5_EUBMA</name>
<organism evidence="15 16">
    <name type="scientific">Eublepharis macularius</name>
    <name type="common">Leopard gecko</name>
    <name type="synonym">Cyrtodactylus macularius</name>
    <dbReference type="NCBI Taxonomy" id="481883"/>
    <lineage>
        <taxon>Eukaryota</taxon>
        <taxon>Metazoa</taxon>
        <taxon>Chordata</taxon>
        <taxon>Craniata</taxon>
        <taxon>Vertebrata</taxon>
        <taxon>Euteleostomi</taxon>
        <taxon>Lepidosauria</taxon>
        <taxon>Squamata</taxon>
        <taxon>Bifurcata</taxon>
        <taxon>Gekkota</taxon>
        <taxon>Eublepharidae</taxon>
        <taxon>Eublepharinae</taxon>
        <taxon>Eublepharis</taxon>
    </lineage>
</organism>
<evidence type="ECO:0000259" key="14">
    <source>
        <dbReference type="PROSITE" id="PS50835"/>
    </source>
</evidence>
<dbReference type="FunFam" id="2.60.40.10:FF:000188">
    <property type="entry name" value="Interleukin-1 receptor accessory protein-like 1"/>
    <property type="match status" value="1"/>
</dbReference>
<gene>
    <name evidence="16" type="primary">LOC129326206</name>
</gene>
<dbReference type="InterPro" id="IPR003599">
    <property type="entry name" value="Ig_sub"/>
</dbReference>
<feature type="domain" description="Ig-like" evidence="14">
    <location>
        <begin position="33"/>
        <end position="153"/>
    </location>
</feature>
<dbReference type="AlphaFoldDB" id="A0AA97KTG5"/>
<keyword evidence="15" id="KW-1185">Reference proteome</keyword>
<comment type="subcellular location">
    <subcellularLocation>
        <location evidence="1">Membrane</location>
        <topology evidence="1">Single-pass type I membrane protein</topology>
    </subcellularLocation>
</comment>
<evidence type="ECO:0000256" key="7">
    <source>
        <dbReference type="ARBA" id="ARBA00023136"/>
    </source>
</evidence>
<keyword evidence="10" id="KW-0325">Glycoprotein</keyword>
<keyword evidence="4" id="KW-0732">Signal</keyword>
<dbReference type="GeneID" id="129326206"/>
<dbReference type="KEGG" id="emc:129326206"/>
<evidence type="ECO:0000256" key="2">
    <source>
        <dbReference type="ARBA" id="ARBA00009752"/>
    </source>
</evidence>
<evidence type="ECO:0000313" key="16">
    <source>
        <dbReference type="RefSeq" id="XP_054830344.1"/>
    </source>
</evidence>
<evidence type="ECO:0000256" key="4">
    <source>
        <dbReference type="ARBA" id="ARBA00022729"/>
    </source>
</evidence>
<dbReference type="InterPro" id="IPR015621">
    <property type="entry name" value="IL-1_rcpt_fam"/>
</dbReference>
<feature type="transmembrane region" description="Helical" evidence="13">
    <location>
        <begin position="386"/>
        <end position="407"/>
    </location>
</feature>
<evidence type="ECO:0000256" key="8">
    <source>
        <dbReference type="ARBA" id="ARBA00023157"/>
    </source>
</evidence>
<dbReference type="PRINTS" id="PR01536">
    <property type="entry name" value="INTRLKN1R12F"/>
</dbReference>
<dbReference type="PANTHER" id="PTHR11890:SF3">
    <property type="entry name" value="INTERLEUKIN-1 RECEPTOR TYPE 2"/>
    <property type="match status" value="1"/>
</dbReference>
<proteinExistence type="inferred from homology"/>
<evidence type="ECO:0000313" key="15">
    <source>
        <dbReference type="Proteomes" id="UP001190640"/>
    </source>
</evidence>
<evidence type="ECO:0000256" key="1">
    <source>
        <dbReference type="ARBA" id="ARBA00004479"/>
    </source>
</evidence>
<evidence type="ECO:0000256" key="11">
    <source>
        <dbReference type="ARBA" id="ARBA00023198"/>
    </source>
</evidence>
<dbReference type="GO" id="GO:0006954">
    <property type="term" value="P:inflammatory response"/>
    <property type="evidence" value="ECO:0007669"/>
    <property type="project" value="UniProtKB-KW"/>
</dbReference>
<dbReference type="InterPro" id="IPR004077">
    <property type="entry name" value="IL-1_rcpt_II-typ"/>
</dbReference>
<sequence>MVIEEFQYRRMQRYRFHCVILQYPLSCFLWNLPMVLYIFSANPMGASAFRIQRIQSTDDCQDHTMHFRTTFALAGDALILKCPPFQYKNMDASDVSLNLTWYKNDSTKVTPVGSGEKRIISQGDALWFLPASLQDSGEYICTRRNSTYCADVSVYLRVSEISFVQKDMRFREISFVQKVFIHSRGTVVCPSLGGFVQKDTSYELQWYKDSTPLDIDNEKFIALKGTNDLIISPVTSDDAGSYTCQMIFEHETTQYNVTRMIYLETLDPMKKSIPVIIYPTQRTTLAAVGSQLIIPCKVYIAASNKFYTDVWWQANNTYIDLIYPNGRVIEGMRQEHVENNETFIEVPLIFDSVKEEDFNTDFKCVAENTRGHQVHTTQVKQEEIGLSWYFTAIPVALAILIVGGVYIHVCWKQRSARGYVLTKL</sequence>
<dbReference type="PANTHER" id="PTHR11890">
    <property type="entry name" value="INTERLEUKIN-1 RECEPTOR FAMILY MEMBER"/>
    <property type="match status" value="1"/>
</dbReference>
<dbReference type="PROSITE" id="PS50835">
    <property type="entry name" value="IG_LIKE"/>
    <property type="match status" value="2"/>
</dbReference>
<dbReference type="Gene3D" id="2.60.40.10">
    <property type="entry name" value="Immunoglobulins"/>
    <property type="match status" value="3"/>
</dbReference>
<dbReference type="InterPro" id="IPR013098">
    <property type="entry name" value="Ig_I-set"/>
</dbReference>
<evidence type="ECO:0000256" key="6">
    <source>
        <dbReference type="ARBA" id="ARBA00022989"/>
    </source>
</evidence>
<dbReference type="InterPro" id="IPR013783">
    <property type="entry name" value="Ig-like_fold"/>
</dbReference>
<evidence type="ECO:0000256" key="3">
    <source>
        <dbReference type="ARBA" id="ARBA00022692"/>
    </source>
</evidence>
<dbReference type="Proteomes" id="UP001190640">
    <property type="component" value="Chromosome 3"/>
</dbReference>
<dbReference type="Pfam" id="PF07679">
    <property type="entry name" value="I-set"/>
    <property type="match status" value="1"/>
</dbReference>
<dbReference type="SMART" id="SM00409">
    <property type="entry name" value="IG"/>
    <property type="match status" value="3"/>
</dbReference>
<dbReference type="PRINTS" id="PR01539">
    <property type="entry name" value="INTRLEUKN1R2"/>
</dbReference>
<keyword evidence="5" id="KW-0677">Repeat</keyword>
<protein>
    <submittedName>
        <fullName evidence="16">Interleukin-1 receptor type 2-like</fullName>
    </submittedName>
</protein>
<keyword evidence="8" id="KW-1015">Disulfide bond</keyword>
<dbReference type="GO" id="GO:0019966">
    <property type="term" value="F:interleukin-1 binding"/>
    <property type="evidence" value="ECO:0007669"/>
    <property type="project" value="TreeGrafter"/>
</dbReference>
<dbReference type="RefSeq" id="XP_054830344.1">
    <property type="nucleotide sequence ID" value="XM_054974369.1"/>
</dbReference>
<accession>A0AA97KTG5</accession>
<evidence type="ECO:0000256" key="5">
    <source>
        <dbReference type="ARBA" id="ARBA00022737"/>
    </source>
</evidence>
<comment type="similarity">
    <text evidence="2">Belongs to the interleukin-1 receptor family.</text>
</comment>
<keyword evidence="11" id="KW-0395">Inflammatory response</keyword>
<evidence type="ECO:0000256" key="9">
    <source>
        <dbReference type="ARBA" id="ARBA00023170"/>
    </source>
</evidence>
<feature type="domain" description="Ig-like" evidence="14">
    <location>
        <begin position="186"/>
        <end position="258"/>
    </location>
</feature>
<reference evidence="16" key="1">
    <citation type="submission" date="2025-08" db="UniProtKB">
        <authorList>
            <consortium name="RefSeq"/>
        </authorList>
    </citation>
    <scope>IDENTIFICATION</scope>
    <source>
        <tissue evidence="16">Blood</tissue>
    </source>
</reference>